<name>A0A2J6S7I7_HYAVF</name>
<proteinExistence type="predicted"/>
<dbReference type="Proteomes" id="UP000235786">
    <property type="component" value="Unassembled WGS sequence"/>
</dbReference>
<dbReference type="EMBL" id="KZ613939">
    <property type="protein sequence ID" value="PMD46735.1"/>
    <property type="molecule type" value="Genomic_DNA"/>
</dbReference>
<evidence type="ECO:0000256" key="1">
    <source>
        <dbReference type="SAM" id="SignalP"/>
    </source>
</evidence>
<protein>
    <recommendedName>
        <fullName evidence="4">Secreted protein</fullName>
    </recommendedName>
</protein>
<sequence>MSLWRGWAVVGWVGVWLVAWGHRDSLGMWCGDAVSAVAADIPCRDFDIEFCELCGRMSEEILRFDDVRDTRV</sequence>
<gene>
    <name evidence="2" type="ORF">L207DRAFT_507625</name>
</gene>
<accession>A0A2J6S7I7</accession>
<feature type="chain" id="PRO_5014468635" description="Secreted protein" evidence="1">
    <location>
        <begin position="22"/>
        <end position="72"/>
    </location>
</feature>
<keyword evidence="3" id="KW-1185">Reference proteome</keyword>
<evidence type="ECO:0000313" key="2">
    <source>
        <dbReference type="EMBL" id="PMD46735.1"/>
    </source>
</evidence>
<dbReference type="AlphaFoldDB" id="A0A2J6S7I7"/>
<evidence type="ECO:0000313" key="3">
    <source>
        <dbReference type="Proteomes" id="UP000235786"/>
    </source>
</evidence>
<reference evidence="2 3" key="1">
    <citation type="submission" date="2016-04" db="EMBL/GenBank/DDBJ databases">
        <title>A degradative enzymes factory behind the ericoid mycorrhizal symbiosis.</title>
        <authorList>
            <consortium name="DOE Joint Genome Institute"/>
            <person name="Martino E."/>
            <person name="Morin E."/>
            <person name="Grelet G."/>
            <person name="Kuo A."/>
            <person name="Kohler A."/>
            <person name="Daghino S."/>
            <person name="Barry K."/>
            <person name="Choi C."/>
            <person name="Cichocki N."/>
            <person name="Clum A."/>
            <person name="Copeland A."/>
            <person name="Hainaut M."/>
            <person name="Haridas S."/>
            <person name="Labutti K."/>
            <person name="Lindquist E."/>
            <person name="Lipzen A."/>
            <person name="Khouja H.-R."/>
            <person name="Murat C."/>
            <person name="Ohm R."/>
            <person name="Olson A."/>
            <person name="Spatafora J."/>
            <person name="Veneault-Fourrey C."/>
            <person name="Henrissat B."/>
            <person name="Grigoriev I."/>
            <person name="Martin F."/>
            <person name="Perotto S."/>
        </authorList>
    </citation>
    <scope>NUCLEOTIDE SEQUENCE [LARGE SCALE GENOMIC DNA]</scope>
    <source>
        <strain evidence="2 3">F</strain>
    </source>
</reference>
<organism evidence="2 3">
    <name type="scientific">Hyaloscypha variabilis (strain UAMH 11265 / GT02V1 / F)</name>
    <name type="common">Meliniomyces variabilis</name>
    <dbReference type="NCBI Taxonomy" id="1149755"/>
    <lineage>
        <taxon>Eukaryota</taxon>
        <taxon>Fungi</taxon>
        <taxon>Dikarya</taxon>
        <taxon>Ascomycota</taxon>
        <taxon>Pezizomycotina</taxon>
        <taxon>Leotiomycetes</taxon>
        <taxon>Helotiales</taxon>
        <taxon>Hyaloscyphaceae</taxon>
        <taxon>Hyaloscypha</taxon>
        <taxon>Hyaloscypha variabilis</taxon>
    </lineage>
</organism>
<feature type="signal peptide" evidence="1">
    <location>
        <begin position="1"/>
        <end position="21"/>
    </location>
</feature>
<keyword evidence="1" id="KW-0732">Signal</keyword>
<evidence type="ECO:0008006" key="4">
    <source>
        <dbReference type="Google" id="ProtNLM"/>
    </source>
</evidence>